<feature type="domain" description="Signal transduction histidine kinase internal region" evidence="2">
    <location>
        <begin position="182"/>
        <end position="260"/>
    </location>
</feature>
<protein>
    <recommendedName>
        <fullName evidence="2">Signal transduction histidine kinase internal region domain-containing protein</fullName>
    </recommendedName>
</protein>
<dbReference type="InterPro" id="IPR050640">
    <property type="entry name" value="Bact_2-comp_sensor_kinase"/>
</dbReference>
<reference evidence="4" key="1">
    <citation type="journal article" date="2019" name="Genome Announc.">
        <title>Draft Genome Sequence of Pseudoalteromonas piscicida Strain 36Y ROTHPW, an Hypersaline Seawater Isolate from the South Coast of Sonora, Mexico.</title>
        <authorList>
            <person name="Sanchez-Diaz R."/>
            <person name="Molina-Garza Z.J."/>
            <person name="Cruz-Suarez L.E."/>
            <person name="Selvin J."/>
            <person name="Kiran G.S."/>
            <person name="Ibarra-Gamez J.C."/>
            <person name="Gomez-Gil B."/>
            <person name="Galaviz-Silva L."/>
        </authorList>
    </citation>
    <scope>NUCLEOTIDE SEQUENCE [LARGE SCALE GENOMIC DNA]</scope>
    <source>
        <strain evidence="4">36Y_RITHPW</strain>
    </source>
</reference>
<evidence type="ECO:0000259" key="2">
    <source>
        <dbReference type="Pfam" id="PF06580"/>
    </source>
</evidence>
<feature type="transmembrane region" description="Helical" evidence="1">
    <location>
        <begin position="92"/>
        <end position="111"/>
    </location>
</feature>
<gene>
    <name evidence="3" type="ORF">CEX98_11530</name>
</gene>
<feature type="transmembrane region" description="Helical" evidence="1">
    <location>
        <begin position="20"/>
        <end position="42"/>
    </location>
</feature>
<keyword evidence="1" id="KW-1133">Transmembrane helix</keyword>
<proteinExistence type="predicted"/>
<feature type="transmembrane region" description="Helical" evidence="1">
    <location>
        <begin position="48"/>
        <end position="71"/>
    </location>
</feature>
<dbReference type="GO" id="GO:0000155">
    <property type="term" value="F:phosphorelay sensor kinase activity"/>
    <property type="evidence" value="ECO:0007669"/>
    <property type="project" value="InterPro"/>
</dbReference>
<dbReference type="GO" id="GO:0016020">
    <property type="term" value="C:membrane"/>
    <property type="evidence" value="ECO:0007669"/>
    <property type="project" value="InterPro"/>
</dbReference>
<dbReference type="PANTHER" id="PTHR34220">
    <property type="entry name" value="SENSOR HISTIDINE KINASE YPDA"/>
    <property type="match status" value="1"/>
</dbReference>
<dbReference type="EMBL" id="NKHF01000051">
    <property type="protein sequence ID" value="PCK31588.1"/>
    <property type="molecule type" value="Genomic_DNA"/>
</dbReference>
<evidence type="ECO:0000256" key="1">
    <source>
        <dbReference type="SAM" id="Phobius"/>
    </source>
</evidence>
<keyword evidence="4" id="KW-1185">Reference proteome</keyword>
<keyword evidence="1" id="KW-0472">Membrane</keyword>
<comment type="caution">
    <text evidence="3">The sequence shown here is derived from an EMBL/GenBank/DDBJ whole genome shotgun (WGS) entry which is preliminary data.</text>
</comment>
<dbReference type="Proteomes" id="UP000228621">
    <property type="component" value="Unassembled WGS sequence"/>
</dbReference>
<dbReference type="Pfam" id="PF06580">
    <property type="entry name" value="His_kinase"/>
    <property type="match status" value="1"/>
</dbReference>
<keyword evidence="1" id="KW-0812">Transmembrane</keyword>
<dbReference type="InterPro" id="IPR036890">
    <property type="entry name" value="HATPase_C_sf"/>
</dbReference>
<accession>A0A2A5JQ92</accession>
<evidence type="ECO:0000313" key="4">
    <source>
        <dbReference type="Proteomes" id="UP000228621"/>
    </source>
</evidence>
<dbReference type="Gene3D" id="3.30.565.10">
    <property type="entry name" value="Histidine kinase-like ATPase, C-terminal domain"/>
    <property type="match status" value="1"/>
</dbReference>
<evidence type="ECO:0000313" key="3">
    <source>
        <dbReference type="EMBL" id="PCK31588.1"/>
    </source>
</evidence>
<name>A0A2A5JQ92_PSEO7</name>
<dbReference type="InterPro" id="IPR010559">
    <property type="entry name" value="Sig_transdc_His_kin_internal"/>
</dbReference>
<dbReference type="PANTHER" id="PTHR34220:SF7">
    <property type="entry name" value="SENSOR HISTIDINE KINASE YPDA"/>
    <property type="match status" value="1"/>
</dbReference>
<sequence length="373" mass="42523">MMASKQIKDNKRRSPMRAYWKCQIFVFIAIIATNMFTVILMFDLSDERLFLLFIRTILGALSFVLISHFVLRNFAKRWAVYRGKARASLPTLMLISLICAPLHFAIGVKLVKQVVVIKDAEQVSSIRIHDNDEALGGEKVKTSDLAILLSYIGYFWLWSGCYLGIVTRREKKVLAKQLQEQQLANLMNQVNPHFLFNSLNTIRALIYQDKDKAAEVVTQLSELFRYNLMQDMRALVTLKEEWKVCEDFLGIEQARLGKRLSVTTQELESFYDIRIPSMSLFTLLENAVKHGIAHLPKGGEITIQVFRKAQNVHISVTNPYDATRVQTGTQQGLKNIQARLALMYNNSAKLTVNDGGGLFHATLEIPYESKNNS</sequence>
<dbReference type="SUPFAM" id="SSF55874">
    <property type="entry name" value="ATPase domain of HSP90 chaperone/DNA topoisomerase II/histidine kinase"/>
    <property type="match status" value="1"/>
</dbReference>
<dbReference type="AlphaFoldDB" id="A0A2A5JQ92"/>
<feature type="transmembrane region" description="Helical" evidence="1">
    <location>
        <begin position="145"/>
        <end position="166"/>
    </location>
</feature>
<organism evidence="3 4">
    <name type="scientific">Pseudoalteromonas piscicida</name>
    <dbReference type="NCBI Taxonomy" id="43662"/>
    <lineage>
        <taxon>Bacteria</taxon>
        <taxon>Pseudomonadati</taxon>
        <taxon>Pseudomonadota</taxon>
        <taxon>Gammaproteobacteria</taxon>
        <taxon>Alteromonadales</taxon>
        <taxon>Pseudoalteromonadaceae</taxon>
        <taxon>Pseudoalteromonas</taxon>
    </lineage>
</organism>